<dbReference type="OrthoDB" id="9893541at2"/>
<keyword evidence="2" id="KW-1185">Reference proteome</keyword>
<dbReference type="Proteomes" id="UP000474159">
    <property type="component" value="Unassembled WGS sequence"/>
</dbReference>
<protein>
    <submittedName>
        <fullName evidence="1">Uncharacterized protein</fullName>
    </submittedName>
</protein>
<proteinExistence type="predicted"/>
<comment type="caution">
    <text evidence="1">The sequence shown here is derived from an EMBL/GenBank/DDBJ whole genome shotgun (WGS) entry which is preliminary data.</text>
</comment>
<evidence type="ECO:0000313" key="2">
    <source>
        <dbReference type="Proteomes" id="UP000474159"/>
    </source>
</evidence>
<reference evidence="1 2" key="1">
    <citation type="submission" date="2019-09" db="EMBL/GenBank/DDBJ databases">
        <title>YIM 48816 draft genome.</title>
        <authorList>
            <person name="Jiang L."/>
        </authorList>
    </citation>
    <scope>NUCLEOTIDE SEQUENCE [LARGE SCALE GENOMIC DNA]</scope>
    <source>
        <strain evidence="1 2">YIM 48816</strain>
    </source>
</reference>
<accession>A0A6L3SY63</accession>
<name>A0A6L3SY63_9HYPH</name>
<evidence type="ECO:0000313" key="1">
    <source>
        <dbReference type="EMBL" id="KAB1077156.1"/>
    </source>
</evidence>
<dbReference type="EMBL" id="VZZK01000023">
    <property type="protein sequence ID" value="KAB1077156.1"/>
    <property type="molecule type" value="Genomic_DNA"/>
</dbReference>
<dbReference type="RefSeq" id="WP_151001943.1">
    <property type="nucleotide sequence ID" value="NZ_BPQY01000165.1"/>
</dbReference>
<organism evidence="1 2">
    <name type="scientific">Methylobacterium soli</name>
    <dbReference type="NCBI Taxonomy" id="553447"/>
    <lineage>
        <taxon>Bacteria</taxon>
        <taxon>Pseudomonadati</taxon>
        <taxon>Pseudomonadota</taxon>
        <taxon>Alphaproteobacteria</taxon>
        <taxon>Hyphomicrobiales</taxon>
        <taxon>Methylobacteriaceae</taxon>
        <taxon>Methylobacterium</taxon>
    </lineage>
</organism>
<gene>
    <name evidence="1" type="ORF">F6X53_19940</name>
</gene>
<dbReference type="AlphaFoldDB" id="A0A6L3SY63"/>
<sequence length="116" mass="13014">MMMTFAGLALRSLLVGMRTDPQKEGILQKRERHRDLDLISKLTPRGGLQAAEFEDRQAGYLYVDDSKVCYTDAVLGTVLLSNEFASGREASLQLDFYRSTYRDVKARRSTVYAAGA</sequence>